<gene>
    <name evidence="2" type="primary">TRPC2_5</name>
    <name evidence="2" type="ORF">Ciccas_012825</name>
</gene>
<evidence type="ECO:0000313" key="2">
    <source>
        <dbReference type="EMBL" id="KAL3308639.1"/>
    </source>
</evidence>
<dbReference type="Proteomes" id="UP001626550">
    <property type="component" value="Unassembled WGS sequence"/>
</dbReference>
<dbReference type="EMBL" id="JBJKFK010004925">
    <property type="protein sequence ID" value="KAL3308639.1"/>
    <property type="molecule type" value="Genomic_DNA"/>
</dbReference>
<accession>A0ABD2PMB3</accession>
<organism evidence="2 3">
    <name type="scientific">Cichlidogyrus casuarinus</name>
    <dbReference type="NCBI Taxonomy" id="1844966"/>
    <lineage>
        <taxon>Eukaryota</taxon>
        <taxon>Metazoa</taxon>
        <taxon>Spiralia</taxon>
        <taxon>Lophotrochozoa</taxon>
        <taxon>Platyhelminthes</taxon>
        <taxon>Monogenea</taxon>
        <taxon>Monopisthocotylea</taxon>
        <taxon>Dactylogyridea</taxon>
        <taxon>Ancyrocephalidae</taxon>
        <taxon>Cichlidogyrus</taxon>
    </lineage>
</organism>
<name>A0ABD2PMB3_9PLAT</name>
<protein>
    <submittedName>
        <fullName evidence="2">Short transient receptor putative channel 2</fullName>
    </submittedName>
</protein>
<evidence type="ECO:0000313" key="3">
    <source>
        <dbReference type="Proteomes" id="UP001626550"/>
    </source>
</evidence>
<feature type="region of interest" description="Disordered" evidence="1">
    <location>
        <begin position="318"/>
        <end position="345"/>
    </location>
</feature>
<dbReference type="AlphaFoldDB" id="A0ABD2PMB3"/>
<keyword evidence="2" id="KW-0675">Receptor</keyword>
<feature type="compositionally biased region" description="Low complexity" evidence="1">
    <location>
        <begin position="178"/>
        <end position="191"/>
    </location>
</feature>
<keyword evidence="3" id="KW-1185">Reference proteome</keyword>
<feature type="compositionally biased region" description="Low complexity" evidence="1">
    <location>
        <begin position="130"/>
        <end position="143"/>
    </location>
</feature>
<comment type="caution">
    <text evidence="2">The sequence shown here is derived from an EMBL/GenBank/DDBJ whole genome shotgun (WGS) entry which is preliminary data.</text>
</comment>
<feature type="region of interest" description="Disordered" evidence="1">
    <location>
        <begin position="124"/>
        <end position="193"/>
    </location>
</feature>
<reference evidence="2 3" key="1">
    <citation type="submission" date="2024-11" db="EMBL/GenBank/DDBJ databases">
        <title>Adaptive evolution of stress response genes in parasites aligns with host niche diversity.</title>
        <authorList>
            <person name="Hahn C."/>
            <person name="Resl P."/>
        </authorList>
    </citation>
    <scope>NUCLEOTIDE SEQUENCE [LARGE SCALE GENOMIC DNA]</scope>
    <source>
        <strain evidence="2">EGGRZ-B1_66</strain>
        <tissue evidence="2">Body</tissue>
    </source>
</reference>
<sequence length="345" mass="39564">MQESFATEYHCGDYIEVNPAVVLSDTEEKNLRENAGFPRDSWDSTGSTDDDELNRVKKHMQKVKSNVMRRYLFKLQKLKEEENKSGGETLLLSKLFLDVAMMNMLRQQQQQQQQQQLLNMEEQARKMGSRRGSPMRSGSPSRKVSGVTKYGASETKAAGMEEQVEFQQGQDKHRAKWSKSLGGKRGLSSLLMPPSVRKRLEKRATEVPGEAAIAEETEEDTTMASYLMLEKSAKTNEMTQSNPFHPQPRPLFTESIWNETDVFTARTDKKFEESHLRELYRIEQEMNDMCEELSINSMPEATISEAERINSLLEGDLECKPATSSRPPLPAPYTEEKKRFRTFKL</sequence>
<evidence type="ECO:0000256" key="1">
    <source>
        <dbReference type="SAM" id="MobiDB-lite"/>
    </source>
</evidence>
<proteinExistence type="predicted"/>